<dbReference type="InterPro" id="IPR045864">
    <property type="entry name" value="aa-tRNA-synth_II/BPL/LPL"/>
</dbReference>
<reference evidence="12 13" key="1">
    <citation type="submission" date="2016-10" db="EMBL/GenBank/DDBJ databases">
        <authorList>
            <person name="Varghese N."/>
            <person name="Submissions S."/>
        </authorList>
    </citation>
    <scope>NUCLEOTIDE SEQUENCE [LARGE SCALE GENOMIC DNA]</scope>
    <source>
        <strain evidence="12 13">WCC6</strain>
    </source>
</reference>
<dbReference type="Gene3D" id="3.30.930.10">
    <property type="entry name" value="Bira Bifunctional Protein, Domain 2"/>
    <property type="match status" value="2"/>
</dbReference>
<dbReference type="Gene3D" id="3.40.50.800">
    <property type="entry name" value="Anticodon-binding domain"/>
    <property type="match status" value="1"/>
</dbReference>
<dbReference type="PRINTS" id="PR01046">
    <property type="entry name" value="TRNASYNTHPRO"/>
</dbReference>
<comment type="domain">
    <text evidence="10">Consists of three domains: the N-terminal catalytic domain, the editing domain and the C-terminal anticodon-binding domain.</text>
</comment>
<keyword evidence="7 10" id="KW-0648">Protein biosynthesis</keyword>
<dbReference type="GO" id="GO:0006433">
    <property type="term" value="P:prolyl-tRNA aminoacylation"/>
    <property type="evidence" value="ECO:0007669"/>
    <property type="project" value="UniProtKB-UniRule"/>
</dbReference>
<evidence type="ECO:0000256" key="4">
    <source>
        <dbReference type="ARBA" id="ARBA00022598"/>
    </source>
</evidence>
<dbReference type="CDD" id="cd04334">
    <property type="entry name" value="ProRS-INS"/>
    <property type="match status" value="1"/>
</dbReference>
<dbReference type="NCBIfam" id="TIGR00409">
    <property type="entry name" value="proS_fam_II"/>
    <property type="match status" value="1"/>
</dbReference>
<evidence type="ECO:0000259" key="11">
    <source>
        <dbReference type="PROSITE" id="PS50862"/>
    </source>
</evidence>
<protein>
    <recommendedName>
        <fullName evidence="10">Proline--tRNA ligase</fullName>
        <ecNumber evidence="10">6.1.1.15</ecNumber>
    </recommendedName>
    <alternativeName>
        <fullName evidence="10">Prolyl-tRNA synthetase</fullName>
        <shortName evidence="10">ProRS</shortName>
    </alternativeName>
</protein>
<dbReference type="SUPFAM" id="SSF55826">
    <property type="entry name" value="YbaK/ProRS associated domain"/>
    <property type="match status" value="1"/>
</dbReference>
<evidence type="ECO:0000313" key="12">
    <source>
        <dbReference type="EMBL" id="SDW38588.1"/>
    </source>
</evidence>
<evidence type="ECO:0000256" key="2">
    <source>
        <dbReference type="ARBA" id="ARBA00011738"/>
    </source>
</evidence>
<dbReference type="InterPro" id="IPR036754">
    <property type="entry name" value="YbaK/aa-tRNA-synt-asso_dom_sf"/>
</dbReference>
<evidence type="ECO:0000256" key="7">
    <source>
        <dbReference type="ARBA" id="ARBA00022917"/>
    </source>
</evidence>
<dbReference type="PANTHER" id="PTHR42753">
    <property type="entry name" value="MITOCHONDRIAL RIBOSOME PROTEIN L39/PROLYL-TRNA LIGASE FAMILY MEMBER"/>
    <property type="match status" value="1"/>
</dbReference>
<dbReference type="OMA" id="NCDYAAN"/>
<evidence type="ECO:0000256" key="6">
    <source>
        <dbReference type="ARBA" id="ARBA00022840"/>
    </source>
</evidence>
<dbReference type="InterPro" id="IPR036621">
    <property type="entry name" value="Anticodon-bd_dom_sf"/>
</dbReference>
<dbReference type="GO" id="GO:0002161">
    <property type="term" value="F:aminoacyl-tRNA deacylase activity"/>
    <property type="evidence" value="ECO:0007669"/>
    <property type="project" value="InterPro"/>
</dbReference>
<dbReference type="InterPro" id="IPR006195">
    <property type="entry name" value="aa-tRNA-synth_II"/>
</dbReference>
<dbReference type="NCBIfam" id="NF006625">
    <property type="entry name" value="PRK09194.1"/>
    <property type="match status" value="1"/>
</dbReference>
<dbReference type="GO" id="GO:0005829">
    <property type="term" value="C:cytosol"/>
    <property type="evidence" value="ECO:0007669"/>
    <property type="project" value="TreeGrafter"/>
</dbReference>
<dbReference type="GO" id="GO:0005524">
    <property type="term" value="F:ATP binding"/>
    <property type="evidence" value="ECO:0007669"/>
    <property type="project" value="UniProtKB-UniRule"/>
</dbReference>
<comment type="similarity">
    <text evidence="10">Belongs to the class-II aminoacyl-tRNA synthetase family. ProS type 1 subfamily.</text>
</comment>
<evidence type="ECO:0000313" key="13">
    <source>
        <dbReference type="Proteomes" id="UP000182379"/>
    </source>
</evidence>
<dbReference type="GO" id="GO:0140096">
    <property type="term" value="F:catalytic activity, acting on a protein"/>
    <property type="evidence" value="ECO:0007669"/>
    <property type="project" value="UniProtKB-ARBA"/>
</dbReference>
<evidence type="ECO:0000256" key="10">
    <source>
        <dbReference type="HAMAP-Rule" id="MF_01569"/>
    </source>
</evidence>
<keyword evidence="5 10" id="KW-0547">Nucleotide-binding</keyword>
<dbReference type="Proteomes" id="UP000182379">
    <property type="component" value="Unassembled WGS sequence"/>
</dbReference>
<organism evidence="12 13">
    <name type="scientific">Acidaminococcus fermentans</name>
    <dbReference type="NCBI Taxonomy" id="905"/>
    <lineage>
        <taxon>Bacteria</taxon>
        <taxon>Bacillati</taxon>
        <taxon>Bacillota</taxon>
        <taxon>Negativicutes</taxon>
        <taxon>Acidaminococcales</taxon>
        <taxon>Acidaminococcaceae</taxon>
        <taxon>Acidaminococcus</taxon>
    </lineage>
</organism>
<dbReference type="EC" id="6.1.1.15" evidence="10"/>
<accession>A0A1H2T406</accession>
<dbReference type="SUPFAM" id="SSF55681">
    <property type="entry name" value="Class II aaRS and biotin synthetases"/>
    <property type="match status" value="1"/>
</dbReference>
<evidence type="ECO:0000256" key="8">
    <source>
        <dbReference type="ARBA" id="ARBA00023146"/>
    </source>
</evidence>
<name>A0A1H2T406_ACIFE</name>
<dbReference type="CDD" id="cd00779">
    <property type="entry name" value="ProRS_core_prok"/>
    <property type="match status" value="1"/>
</dbReference>
<dbReference type="GeneID" id="78335067"/>
<dbReference type="GO" id="GO:0004827">
    <property type="term" value="F:proline-tRNA ligase activity"/>
    <property type="evidence" value="ECO:0007669"/>
    <property type="project" value="UniProtKB-UniRule"/>
</dbReference>
<dbReference type="SUPFAM" id="SSF52954">
    <property type="entry name" value="Class II aaRS ABD-related"/>
    <property type="match status" value="1"/>
</dbReference>
<evidence type="ECO:0000256" key="3">
    <source>
        <dbReference type="ARBA" id="ARBA00022490"/>
    </source>
</evidence>
<proteinExistence type="inferred from homology"/>
<sequence length="571" mass="63702">MRVSQLYAPTLREVPAEAVIESHKLMLRAGYIRKVAGGLYSYLPLAWRSLRKIEEIIREEMVPTGAQEIMMPIVQPSEIWQESGRWPAYGAEMFKLKDRHGRDFCLGPTHEELVTTLVRDDLRSYRQLPVTLYQIQSKFRDEKRPRFGLMRSREFIMKDAYSFDKDAEGLDKSYQDEYDAYSRIFTRCGLDYRPVEADSGAIGGKGSHEFMALADSGEAGIVYCDTCEYAADVEKAECAAIEAPAEEPKELEKKATPDCSTIEAVCQYLGSPIEKSVKAVAFVTDEGKLVLCFVRGDKEVNDTKVVNAVGCNEVDMAPDDLIREAGTVPGFMGPIGLNKDKAIILIDHTVMHMHNVCCGANEKDVHYVNAEPSRDFVYTQVADISTAVAGDKCPHCDGHLKEARGIEVGQVFKLNTKYSEALHATYLDVDGKEHPLVMGCYGIGVGRTLAAAIEQHHDKDGIIMPRNIAPYQVMVLAMNVKDEESWQKAVEIHDALNQAGIDTLLDDRDERAGVKFKDADLIGCPLRIVIGPKTMKRNAMETKLRCNGEMADVSFEGDWIQAIRDILDKAL</sequence>
<dbReference type="RefSeq" id="WP_012938717.1">
    <property type="nucleotide sequence ID" value="NZ_CALAKB010000025.1"/>
</dbReference>
<comment type="caution">
    <text evidence="12">The sequence shown here is derived from an EMBL/GenBank/DDBJ whole genome shotgun (WGS) entry which is preliminary data.</text>
</comment>
<dbReference type="InterPro" id="IPR044140">
    <property type="entry name" value="ProRS_anticodon_short"/>
</dbReference>
<dbReference type="InterPro" id="IPR004500">
    <property type="entry name" value="Pro-tRNA-synth_IIa_bac-type"/>
</dbReference>
<keyword evidence="8 10" id="KW-0030">Aminoacyl-tRNA synthetase</keyword>
<dbReference type="InterPro" id="IPR050062">
    <property type="entry name" value="Pro-tRNA_synthetase"/>
</dbReference>
<dbReference type="HAMAP" id="MF_01569">
    <property type="entry name" value="Pro_tRNA_synth_type1"/>
    <property type="match status" value="1"/>
</dbReference>
<dbReference type="EMBL" id="FNOP01000001">
    <property type="protein sequence ID" value="SDW38588.1"/>
    <property type="molecule type" value="Genomic_DNA"/>
</dbReference>
<dbReference type="AlphaFoldDB" id="A0A1H2T406"/>
<dbReference type="Pfam" id="PF04073">
    <property type="entry name" value="tRNA_edit"/>
    <property type="match status" value="1"/>
</dbReference>
<keyword evidence="6 10" id="KW-0067">ATP-binding</keyword>
<dbReference type="InterPro" id="IPR007214">
    <property type="entry name" value="YbaK/aa-tRNA-synth-assoc-dom"/>
</dbReference>
<dbReference type="Pfam" id="PF00587">
    <property type="entry name" value="tRNA-synt_2b"/>
    <property type="match status" value="1"/>
</dbReference>
<dbReference type="PANTHER" id="PTHR42753:SF2">
    <property type="entry name" value="PROLINE--TRNA LIGASE"/>
    <property type="match status" value="1"/>
</dbReference>
<comment type="function">
    <text evidence="10">Catalyzes the attachment of proline to tRNA(Pro) in a two-step reaction: proline is first activated by ATP to form Pro-AMP and then transferred to the acceptor end of tRNA(Pro). As ProRS can inadvertently accommodate and process non-cognate amino acids such as alanine and cysteine, to avoid such errors it has two additional distinct editing activities against alanine. One activity is designated as 'pretransfer' editing and involves the tRNA(Pro)-independent hydrolysis of activated Ala-AMP. The other activity is designated 'posttransfer' editing and involves deacylation of mischarged Ala-tRNA(Pro). The misacylated Cys-tRNA(Pro) is not edited by ProRS.</text>
</comment>
<dbReference type="InterPro" id="IPR002314">
    <property type="entry name" value="aa-tRNA-synt_IIb"/>
</dbReference>
<evidence type="ECO:0000256" key="9">
    <source>
        <dbReference type="ARBA" id="ARBA00047671"/>
    </source>
</evidence>
<gene>
    <name evidence="10" type="primary">proS</name>
    <name evidence="12" type="ORF">SAMN05216495_101112</name>
</gene>
<comment type="catalytic activity">
    <reaction evidence="9 10">
        <text>tRNA(Pro) + L-proline + ATP = L-prolyl-tRNA(Pro) + AMP + diphosphate</text>
        <dbReference type="Rhea" id="RHEA:14305"/>
        <dbReference type="Rhea" id="RHEA-COMP:9700"/>
        <dbReference type="Rhea" id="RHEA-COMP:9702"/>
        <dbReference type="ChEBI" id="CHEBI:30616"/>
        <dbReference type="ChEBI" id="CHEBI:33019"/>
        <dbReference type="ChEBI" id="CHEBI:60039"/>
        <dbReference type="ChEBI" id="CHEBI:78442"/>
        <dbReference type="ChEBI" id="CHEBI:78532"/>
        <dbReference type="ChEBI" id="CHEBI:456215"/>
        <dbReference type="EC" id="6.1.1.15"/>
    </reaction>
</comment>
<dbReference type="FunFam" id="3.30.930.10:FF:000066">
    <property type="entry name" value="Proline--tRNA ligase"/>
    <property type="match status" value="1"/>
</dbReference>
<evidence type="ECO:0000256" key="1">
    <source>
        <dbReference type="ARBA" id="ARBA00004496"/>
    </source>
</evidence>
<dbReference type="InterPro" id="IPR023717">
    <property type="entry name" value="Pro-tRNA-Synthase_IIa_type1"/>
</dbReference>
<dbReference type="InterPro" id="IPR004154">
    <property type="entry name" value="Anticodon-bd"/>
</dbReference>
<keyword evidence="3 10" id="KW-0963">Cytoplasm</keyword>
<evidence type="ECO:0000256" key="5">
    <source>
        <dbReference type="ARBA" id="ARBA00022741"/>
    </source>
</evidence>
<feature type="domain" description="Aminoacyl-transfer RNA synthetases class-II family profile" evidence="11">
    <location>
        <begin position="38"/>
        <end position="465"/>
    </location>
</feature>
<comment type="subcellular location">
    <subcellularLocation>
        <location evidence="1 10">Cytoplasm</location>
    </subcellularLocation>
</comment>
<dbReference type="CDD" id="cd00861">
    <property type="entry name" value="ProRS_anticodon_short"/>
    <property type="match status" value="1"/>
</dbReference>
<dbReference type="PROSITE" id="PS50862">
    <property type="entry name" value="AA_TRNA_LIGASE_II"/>
    <property type="match status" value="1"/>
</dbReference>
<dbReference type="GO" id="GO:0016740">
    <property type="term" value="F:transferase activity"/>
    <property type="evidence" value="ECO:0007669"/>
    <property type="project" value="UniProtKB-ARBA"/>
</dbReference>
<dbReference type="InterPro" id="IPR033730">
    <property type="entry name" value="ProRS_core_prok"/>
</dbReference>
<comment type="subunit">
    <text evidence="2 10">Homodimer.</text>
</comment>
<keyword evidence="4 10" id="KW-0436">Ligase</keyword>
<dbReference type="Pfam" id="PF03129">
    <property type="entry name" value="HGTP_anticodon"/>
    <property type="match status" value="1"/>
</dbReference>
<dbReference type="InterPro" id="IPR002316">
    <property type="entry name" value="Pro-tRNA-ligase_IIa"/>
</dbReference>